<accession>A0A1R3HE54</accession>
<keyword evidence="2" id="KW-1185">Reference proteome</keyword>
<protein>
    <submittedName>
        <fullName evidence="1">Uncharacterized protein</fullName>
    </submittedName>
</protein>
<organism evidence="1 2">
    <name type="scientific">Corchorus olitorius</name>
    <dbReference type="NCBI Taxonomy" id="93759"/>
    <lineage>
        <taxon>Eukaryota</taxon>
        <taxon>Viridiplantae</taxon>
        <taxon>Streptophyta</taxon>
        <taxon>Embryophyta</taxon>
        <taxon>Tracheophyta</taxon>
        <taxon>Spermatophyta</taxon>
        <taxon>Magnoliopsida</taxon>
        <taxon>eudicotyledons</taxon>
        <taxon>Gunneridae</taxon>
        <taxon>Pentapetalae</taxon>
        <taxon>rosids</taxon>
        <taxon>malvids</taxon>
        <taxon>Malvales</taxon>
        <taxon>Malvaceae</taxon>
        <taxon>Grewioideae</taxon>
        <taxon>Apeibeae</taxon>
        <taxon>Corchorus</taxon>
    </lineage>
</organism>
<dbReference type="EMBL" id="AWUE01020375">
    <property type="protein sequence ID" value="OMO68581.1"/>
    <property type="molecule type" value="Genomic_DNA"/>
</dbReference>
<dbReference type="Proteomes" id="UP000187203">
    <property type="component" value="Unassembled WGS sequence"/>
</dbReference>
<name>A0A1R3HE54_9ROSI</name>
<reference evidence="2" key="1">
    <citation type="submission" date="2013-09" db="EMBL/GenBank/DDBJ databases">
        <title>Corchorus olitorius genome sequencing.</title>
        <authorList>
            <person name="Alam M."/>
            <person name="Haque M.S."/>
            <person name="Islam M.S."/>
            <person name="Emdad E.M."/>
            <person name="Islam M.M."/>
            <person name="Ahmed B."/>
            <person name="Halim A."/>
            <person name="Hossen Q.M.M."/>
            <person name="Hossain M.Z."/>
            <person name="Ahmed R."/>
            <person name="Khan M.M."/>
            <person name="Islam R."/>
            <person name="Rashid M.M."/>
            <person name="Khan S.A."/>
            <person name="Rahman M.S."/>
            <person name="Alam M."/>
            <person name="Yahiya A.S."/>
            <person name="Khan M.S."/>
            <person name="Azam M.S."/>
            <person name="Haque T."/>
            <person name="Lashkar M.Z.H."/>
            <person name="Akhand A.I."/>
            <person name="Morshed G."/>
            <person name="Roy S."/>
            <person name="Uddin K.S."/>
            <person name="Rabeya T."/>
            <person name="Hossain A.S."/>
            <person name="Chowdhury A."/>
            <person name="Snigdha A.R."/>
            <person name="Mortoza M.S."/>
            <person name="Matin S.A."/>
            <person name="Hoque S.M.E."/>
            <person name="Islam M.K."/>
            <person name="Roy D.K."/>
            <person name="Haider R."/>
            <person name="Moosa M.M."/>
            <person name="Elias S.M."/>
            <person name="Hasan A.M."/>
            <person name="Jahan S."/>
            <person name="Shafiuddin M."/>
            <person name="Mahmood N."/>
            <person name="Shommy N.S."/>
        </authorList>
    </citation>
    <scope>NUCLEOTIDE SEQUENCE [LARGE SCALE GENOMIC DNA]</scope>
    <source>
        <strain evidence="2">cv. O-4</strain>
    </source>
</reference>
<dbReference type="AlphaFoldDB" id="A0A1R3HE54"/>
<proteinExistence type="predicted"/>
<evidence type="ECO:0000313" key="1">
    <source>
        <dbReference type="EMBL" id="OMO68581.1"/>
    </source>
</evidence>
<dbReference type="OrthoDB" id="695142at2759"/>
<evidence type="ECO:0000313" key="2">
    <source>
        <dbReference type="Proteomes" id="UP000187203"/>
    </source>
</evidence>
<sequence length="198" mass="22057">MCYSNPYLPSSDDLGCLAASFPSDEIKFDSASFSKLNSTNTNLTATWFVSLRFKNSRPPPFLIFFTYSISYSRLQATIIYEVDDNHERELAISPTTPSFHQGPGDIANFGFGFELANEYVGEEVVKGLADAWGRGYVDFEVRLKAKYKCKGLCYFSSRMKVDCGPVRFGLLSHNGTGLFVGLVYGTGRHEGKDADQCR</sequence>
<comment type="caution">
    <text evidence="1">The sequence shown here is derived from an EMBL/GenBank/DDBJ whole genome shotgun (WGS) entry which is preliminary data.</text>
</comment>
<gene>
    <name evidence="1" type="ORF">COLO4_29587</name>
</gene>